<dbReference type="RefSeq" id="WP_212693845.1">
    <property type="nucleotide sequence ID" value="NZ_CP058649.1"/>
</dbReference>
<dbReference type="InterPro" id="IPR012854">
    <property type="entry name" value="Cu_amine_oxidase-like_N"/>
</dbReference>
<dbReference type="EMBL" id="CP058649">
    <property type="protein sequence ID" value="QUI23166.1"/>
    <property type="molecule type" value="Genomic_DNA"/>
</dbReference>
<organism evidence="4 5">
    <name type="scientific">Vallitalea pronyensis</name>
    <dbReference type="NCBI Taxonomy" id="1348613"/>
    <lineage>
        <taxon>Bacteria</taxon>
        <taxon>Bacillati</taxon>
        <taxon>Bacillota</taxon>
        <taxon>Clostridia</taxon>
        <taxon>Lachnospirales</taxon>
        <taxon>Vallitaleaceae</taxon>
        <taxon>Vallitalea</taxon>
    </lineage>
</organism>
<dbReference type="InterPro" id="IPR036582">
    <property type="entry name" value="Mao_N_sf"/>
</dbReference>
<protein>
    <submittedName>
        <fullName evidence="4">Cell wall hydrolase</fullName>
    </submittedName>
</protein>
<gene>
    <name evidence="4" type="ORF">HZI73_13090</name>
</gene>
<accession>A0A8J8MKG2</accession>
<evidence type="ECO:0000313" key="4">
    <source>
        <dbReference type="EMBL" id="QUI23166.1"/>
    </source>
</evidence>
<feature type="domain" description="Cell wall hydrolase SleB" evidence="2">
    <location>
        <begin position="180"/>
        <end position="274"/>
    </location>
</feature>
<reference evidence="4" key="1">
    <citation type="submission" date="2020-07" db="EMBL/GenBank/DDBJ databases">
        <title>Vallitalea pronyensis genome.</title>
        <authorList>
            <person name="Postec A."/>
        </authorList>
    </citation>
    <scope>NUCLEOTIDE SEQUENCE</scope>
    <source>
        <strain evidence="4">FatNI3</strain>
    </source>
</reference>
<sequence>MKKLCSLLISICIFVTVFNRPVMAIEKDPPISISVNAQYIMMDTKPVMMDDTAYVPIRFVANALCADISWEEATRTITIIDGETTIVLNHDSDMATVNDEPHSLPTAPPVVDNRTLVPIRFIAEHMNCQVNWNANTYTVEITKEDLVVPAVSIINRGYTDDDLLLLARIVTVEAGNINFDAKIAVANVVINRKKSPEFPNTIKDVIYDKNYCIQFPPAHKTSFASKVPSKDSIIAAKMALEGTNNISACLFFNNRPFKSKAKDFYKKIDGEYFYK</sequence>
<dbReference type="Pfam" id="PF07486">
    <property type="entry name" value="Hydrolase_2"/>
    <property type="match status" value="1"/>
</dbReference>
<feature type="signal peptide" evidence="1">
    <location>
        <begin position="1"/>
        <end position="24"/>
    </location>
</feature>
<dbReference type="GO" id="GO:0016787">
    <property type="term" value="F:hydrolase activity"/>
    <property type="evidence" value="ECO:0007669"/>
    <property type="project" value="UniProtKB-KW"/>
</dbReference>
<keyword evidence="5" id="KW-1185">Reference proteome</keyword>
<dbReference type="SUPFAM" id="SSF55383">
    <property type="entry name" value="Copper amine oxidase, domain N"/>
    <property type="match status" value="1"/>
</dbReference>
<dbReference type="Gene3D" id="1.10.10.2520">
    <property type="entry name" value="Cell wall hydrolase SleB, domain 1"/>
    <property type="match status" value="1"/>
</dbReference>
<feature type="chain" id="PRO_5035204080" evidence="1">
    <location>
        <begin position="25"/>
        <end position="275"/>
    </location>
</feature>
<dbReference type="Proteomes" id="UP000683246">
    <property type="component" value="Chromosome"/>
</dbReference>
<feature type="domain" description="Copper amine oxidase-like N-terminal" evidence="3">
    <location>
        <begin position="35"/>
        <end position="141"/>
    </location>
</feature>
<evidence type="ECO:0000256" key="1">
    <source>
        <dbReference type="SAM" id="SignalP"/>
    </source>
</evidence>
<evidence type="ECO:0000313" key="5">
    <source>
        <dbReference type="Proteomes" id="UP000683246"/>
    </source>
</evidence>
<dbReference type="Pfam" id="PF07833">
    <property type="entry name" value="Cu_amine_oxidN1"/>
    <property type="match status" value="1"/>
</dbReference>
<evidence type="ECO:0000259" key="2">
    <source>
        <dbReference type="Pfam" id="PF07486"/>
    </source>
</evidence>
<name>A0A8J8MKG2_9FIRM</name>
<evidence type="ECO:0000259" key="3">
    <source>
        <dbReference type="Pfam" id="PF07833"/>
    </source>
</evidence>
<dbReference type="KEGG" id="vpy:HZI73_13090"/>
<dbReference type="Gene3D" id="3.30.457.10">
    <property type="entry name" value="Copper amine oxidase-like, N-terminal domain"/>
    <property type="match status" value="2"/>
</dbReference>
<keyword evidence="4" id="KW-0378">Hydrolase</keyword>
<dbReference type="InterPro" id="IPR011105">
    <property type="entry name" value="Cell_wall_hydrolase_SleB"/>
</dbReference>
<dbReference type="AlphaFoldDB" id="A0A8J8MKG2"/>
<proteinExistence type="predicted"/>
<keyword evidence="1" id="KW-0732">Signal</keyword>
<dbReference type="InterPro" id="IPR042047">
    <property type="entry name" value="SleB_dom1"/>
</dbReference>